<name>A0A8D8S3W5_9HEMI</name>
<evidence type="ECO:0000313" key="1">
    <source>
        <dbReference type="EMBL" id="CAG6662784.1"/>
    </source>
</evidence>
<evidence type="ECO:0008006" key="2">
    <source>
        <dbReference type="Google" id="ProtNLM"/>
    </source>
</evidence>
<dbReference type="InterPro" id="IPR036875">
    <property type="entry name" value="Znf_CCHC_sf"/>
</dbReference>
<dbReference type="SUPFAM" id="SSF57756">
    <property type="entry name" value="Retrovirus zinc finger-like domains"/>
    <property type="match status" value="1"/>
</dbReference>
<dbReference type="AlphaFoldDB" id="A0A8D8S3W5"/>
<proteinExistence type="predicted"/>
<protein>
    <recommendedName>
        <fullName evidence="2">CCHC-type domain-containing protein</fullName>
    </recommendedName>
</protein>
<dbReference type="PANTHER" id="PTHR33198">
    <property type="entry name" value="ANK_REP_REGION DOMAIN-CONTAINING PROTEIN-RELATED"/>
    <property type="match status" value="1"/>
</dbReference>
<dbReference type="EMBL" id="HBUF01203585">
    <property type="protein sequence ID" value="CAG6662784.1"/>
    <property type="molecule type" value="Transcribed_RNA"/>
</dbReference>
<dbReference type="GO" id="GO:0003676">
    <property type="term" value="F:nucleic acid binding"/>
    <property type="evidence" value="ECO:0007669"/>
    <property type="project" value="InterPro"/>
</dbReference>
<dbReference type="GO" id="GO:0008270">
    <property type="term" value="F:zinc ion binding"/>
    <property type="evidence" value="ECO:0007669"/>
    <property type="project" value="InterPro"/>
</dbReference>
<reference evidence="1" key="1">
    <citation type="submission" date="2021-05" db="EMBL/GenBank/DDBJ databases">
        <authorList>
            <person name="Alioto T."/>
            <person name="Alioto T."/>
            <person name="Gomez Garrido J."/>
        </authorList>
    </citation>
    <scope>NUCLEOTIDE SEQUENCE</scope>
</reference>
<sequence>MSVPLPKLTFNSLNSRTIKDFERRFSAYLEANKLTNEDEVIKIAHLKSAVDLETDELIQSFNITGETSKKILEALTNHFKPEKNLIMSQFKFFGCKQAKTENFQTFYANLKTLAAECEFGDQSDNIMKARIVLGIQDPELQERLLRNSSSTLLEIVEYCKCAEEAGANKSRINANIQDDTQEEVSISKIKTHQRWKPKERSAESTPTPYDCRRCGTKHLPRSCPAYQKTCTKCRRKGHFSSRCRTKKNNISPRRSGAFCFVQKLFTNPLFSPHNEKMVSF</sequence>
<dbReference type="Gene3D" id="4.10.60.10">
    <property type="entry name" value="Zinc finger, CCHC-type"/>
    <property type="match status" value="1"/>
</dbReference>
<accession>A0A8D8S3W5</accession>
<organism evidence="1">
    <name type="scientific">Cacopsylla melanoneura</name>
    <dbReference type="NCBI Taxonomy" id="428564"/>
    <lineage>
        <taxon>Eukaryota</taxon>
        <taxon>Metazoa</taxon>
        <taxon>Ecdysozoa</taxon>
        <taxon>Arthropoda</taxon>
        <taxon>Hexapoda</taxon>
        <taxon>Insecta</taxon>
        <taxon>Pterygota</taxon>
        <taxon>Neoptera</taxon>
        <taxon>Paraneoptera</taxon>
        <taxon>Hemiptera</taxon>
        <taxon>Sternorrhyncha</taxon>
        <taxon>Psylloidea</taxon>
        <taxon>Psyllidae</taxon>
        <taxon>Psyllinae</taxon>
        <taxon>Cacopsylla</taxon>
    </lineage>
</organism>